<keyword evidence="2" id="KW-1185">Reference proteome</keyword>
<gene>
    <name evidence="1" type="ORF">EYB53_024505</name>
</gene>
<sequence>MTPDVISITVDAQRSADFSRLPAQPVGGFPTMNLLDETSQVFKTCEVLPIFCLCVNTDQP</sequence>
<reference evidence="1 2" key="1">
    <citation type="submission" date="2021-03" db="EMBL/GenBank/DDBJ databases">
        <authorList>
            <person name="Grouzdev D.S."/>
        </authorList>
    </citation>
    <scope>NUCLEOTIDE SEQUENCE [LARGE SCALE GENOMIC DNA]</scope>
    <source>
        <strain evidence="1 2">M50-1</strain>
    </source>
</reference>
<name>A0ABS4DHJ8_9CHLR</name>
<dbReference type="Proteomes" id="UP001193081">
    <property type="component" value="Unassembled WGS sequence"/>
</dbReference>
<comment type="caution">
    <text evidence="1">The sequence shown here is derived from an EMBL/GenBank/DDBJ whole genome shotgun (WGS) entry which is preliminary data.</text>
</comment>
<protein>
    <submittedName>
        <fullName evidence="1">Uncharacterized protein</fullName>
    </submittedName>
</protein>
<evidence type="ECO:0000313" key="2">
    <source>
        <dbReference type="Proteomes" id="UP001193081"/>
    </source>
</evidence>
<organism evidence="1 2">
    <name type="scientific">Candidatus Chloroploca mongolica</name>
    <dbReference type="NCBI Taxonomy" id="2528176"/>
    <lineage>
        <taxon>Bacteria</taxon>
        <taxon>Bacillati</taxon>
        <taxon>Chloroflexota</taxon>
        <taxon>Chloroflexia</taxon>
        <taxon>Chloroflexales</taxon>
        <taxon>Chloroflexineae</taxon>
        <taxon>Oscillochloridaceae</taxon>
        <taxon>Candidatus Chloroploca</taxon>
    </lineage>
</organism>
<accession>A0ABS4DHJ8</accession>
<dbReference type="RefSeq" id="WP_135482107.1">
    <property type="nucleotide sequence ID" value="NZ_SIJK02000110.1"/>
</dbReference>
<proteinExistence type="predicted"/>
<evidence type="ECO:0000313" key="1">
    <source>
        <dbReference type="EMBL" id="MBP1468893.1"/>
    </source>
</evidence>
<dbReference type="EMBL" id="SIJK02000110">
    <property type="protein sequence ID" value="MBP1468893.1"/>
    <property type="molecule type" value="Genomic_DNA"/>
</dbReference>